<evidence type="ECO:0000256" key="1">
    <source>
        <dbReference type="SAM" id="Phobius"/>
    </source>
</evidence>
<gene>
    <name evidence="2" type="ORF">BRAD3257_1714</name>
</gene>
<dbReference type="AlphaFoldDB" id="A0A2U3PUL1"/>
<evidence type="ECO:0000313" key="3">
    <source>
        <dbReference type="Proteomes" id="UP000246085"/>
    </source>
</evidence>
<keyword evidence="1" id="KW-0812">Transmembrane</keyword>
<evidence type="ECO:0000313" key="2">
    <source>
        <dbReference type="EMBL" id="SPP92832.1"/>
    </source>
</evidence>
<name>A0A2U3PUL1_9BRAD</name>
<dbReference type="KEGG" id="bvz:BRAD3257_1714"/>
<accession>A0A2U3PUL1</accession>
<protein>
    <submittedName>
        <fullName evidence="2">Uncharacterized protein</fullName>
    </submittedName>
</protein>
<feature type="transmembrane region" description="Helical" evidence="1">
    <location>
        <begin position="12"/>
        <end position="37"/>
    </location>
</feature>
<keyword evidence="1" id="KW-0472">Membrane</keyword>
<sequence length="39" mass="4223">MREPRLEVSLWGFRISAAGALAICAAVLIFFAALAALRF</sequence>
<reference evidence="2 3" key="1">
    <citation type="submission" date="2018-03" db="EMBL/GenBank/DDBJ databases">
        <authorList>
            <person name="Gully D."/>
        </authorList>
    </citation>
    <scope>NUCLEOTIDE SEQUENCE [LARGE SCALE GENOMIC DNA]</scope>
    <source>
        <strain evidence="2">ORS3257</strain>
    </source>
</reference>
<dbReference type="EMBL" id="LS398110">
    <property type="protein sequence ID" value="SPP92832.1"/>
    <property type="molecule type" value="Genomic_DNA"/>
</dbReference>
<dbReference type="Proteomes" id="UP000246085">
    <property type="component" value="Chromosome BRAD3257"/>
</dbReference>
<proteinExistence type="predicted"/>
<keyword evidence="1" id="KW-1133">Transmembrane helix</keyword>
<organism evidence="2 3">
    <name type="scientific">Bradyrhizobium vignae</name>
    <dbReference type="NCBI Taxonomy" id="1549949"/>
    <lineage>
        <taxon>Bacteria</taxon>
        <taxon>Pseudomonadati</taxon>
        <taxon>Pseudomonadota</taxon>
        <taxon>Alphaproteobacteria</taxon>
        <taxon>Hyphomicrobiales</taxon>
        <taxon>Nitrobacteraceae</taxon>
        <taxon>Bradyrhizobium</taxon>
    </lineage>
</organism>